<dbReference type="InterPro" id="IPR000182">
    <property type="entry name" value="GNAT_dom"/>
</dbReference>
<dbReference type="Proteomes" id="UP000515377">
    <property type="component" value="Chromosome"/>
</dbReference>
<dbReference type="EMBL" id="CP060122">
    <property type="protein sequence ID" value="QNG48729.1"/>
    <property type="molecule type" value="Genomic_DNA"/>
</dbReference>
<protein>
    <submittedName>
        <fullName evidence="2">GNAT family N-acetyltransferase</fullName>
    </submittedName>
</protein>
<dbReference type="PROSITE" id="PS51186">
    <property type="entry name" value="GNAT"/>
    <property type="match status" value="1"/>
</dbReference>
<feature type="domain" description="N-acetyltransferase" evidence="1">
    <location>
        <begin position="18"/>
        <end position="170"/>
    </location>
</feature>
<proteinExistence type="predicted"/>
<dbReference type="InterPro" id="IPR016181">
    <property type="entry name" value="Acyl_CoA_acyltransferase"/>
</dbReference>
<evidence type="ECO:0000259" key="1">
    <source>
        <dbReference type="PROSITE" id="PS51186"/>
    </source>
</evidence>
<dbReference type="Gene3D" id="3.40.630.30">
    <property type="match status" value="1"/>
</dbReference>
<reference evidence="2 3" key="1">
    <citation type="submission" date="2020-07" db="EMBL/GenBank/DDBJ databases">
        <title>Whole genome sequence of Sphingobium yanoikuyae A3.</title>
        <authorList>
            <person name="Han S.-S."/>
        </authorList>
    </citation>
    <scope>NUCLEOTIDE SEQUENCE [LARGE SCALE GENOMIC DNA]</scope>
    <source>
        <strain evidence="2 3">A3</strain>
    </source>
</reference>
<sequence length="170" mass="18824">MEANAQSTSLETRSGLSLRVRPVGREDGDLLKSFFAKVTTDDLRFRFLSGINQVSDDQIAMMTNVDHKQTEDFLAFTDDDTLVATAMIAKDQAGRRAEVAIVVRGDYKQKGVGWTMLNHAAEYARATGVETLEAVESRQNEPAIGVERDFGFSVKPYDDDSTLVIVTKEL</sequence>
<dbReference type="Pfam" id="PF00583">
    <property type="entry name" value="Acetyltransf_1"/>
    <property type="match status" value="1"/>
</dbReference>
<gene>
    <name evidence="2" type="ORF">H3V42_15165</name>
</gene>
<dbReference type="GO" id="GO:0016747">
    <property type="term" value="F:acyltransferase activity, transferring groups other than amino-acyl groups"/>
    <property type="evidence" value="ECO:0007669"/>
    <property type="project" value="InterPro"/>
</dbReference>
<dbReference type="SUPFAM" id="SSF55729">
    <property type="entry name" value="Acyl-CoA N-acyltransferases (Nat)"/>
    <property type="match status" value="1"/>
</dbReference>
<name>A0A9X7YFL8_SPHYA</name>
<evidence type="ECO:0000313" key="2">
    <source>
        <dbReference type="EMBL" id="QNG48729.1"/>
    </source>
</evidence>
<accession>A0A9X7YFL8</accession>
<evidence type="ECO:0000313" key="3">
    <source>
        <dbReference type="Proteomes" id="UP000515377"/>
    </source>
</evidence>
<dbReference type="AlphaFoldDB" id="A0A9X7YFL8"/>
<organism evidence="2 3">
    <name type="scientific">Sphingobium yanoikuyae</name>
    <name type="common">Sphingomonas yanoikuyae</name>
    <dbReference type="NCBI Taxonomy" id="13690"/>
    <lineage>
        <taxon>Bacteria</taxon>
        <taxon>Pseudomonadati</taxon>
        <taxon>Pseudomonadota</taxon>
        <taxon>Alphaproteobacteria</taxon>
        <taxon>Sphingomonadales</taxon>
        <taxon>Sphingomonadaceae</taxon>
        <taxon>Sphingobium</taxon>
    </lineage>
</organism>
<dbReference type="CDD" id="cd04301">
    <property type="entry name" value="NAT_SF"/>
    <property type="match status" value="1"/>
</dbReference>